<comment type="similarity">
    <text evidence="2">Belongs to the VPS25 family.</text>
</comment>
<dbReference type="Gene3D" id="1.10.10.570">
    <property type="entry name" value="Winged helix' DNA-binding domain. Chain C. Domain 1"/>
    <property type="match status" value="1"/>
</dbReference>
<dbReference type="FunCoup" id="A0A7M7JIL0">
    <property type="interactions" value="1097"/>
</dbReference>
<dbReference type="GO" id="GO:0016236">
    <property type="term" value="P:macroautophagy"/>
    <property type="evidence" value="ECO:0007669"/>
    <property type="project" value="UniProtKB-ARBA"/>
</dbReference>
<dbReference type="PANTHER" id="PTHR13149">
    <property type="entry name" value="VACUOLAR PROTEIN SORTING-ASSOCIATED PROTEIN VPS25"/>
    <property type="match status" value="1"/>
</dbReference>
<dbReference type="FunFam" id="1.10.10.10:FF:000141">
    <property type="entry name" value="vacuolar protein-sorting-associated protein 25"/>
    <property type="match status" value="1"/>
</dbReference>
<dbReference type="Gene3D" id="1.10.10.10">
    <property type="entry name" value="Winged helix-like DNA-binding domain superfamily/Winged helix DNA-binding domain"/>
    <property type="match status" value="1"/>
</dbReference>
<evidence type="ECO:0000256" key="7">
    <source>
        <dbReference type="ARBA" id="ARBA00030094"/>
    </source>
</evidence>
<keyword evidence="4" id="KW-0813">Transport</keyword>
<dbReference type="FunFam" id="1.10.10.570:FF:000003">
    <property type="entry name" value="Vacuolar protein-sorting-associated protein 25"/>
    <property type="match status" value="1"/>
</dbReference>
<keyword evidence="6" id="KW-0653">Protein transport</keyword>
<dbReference type="GO" id="GO:0005198">
    <property type="term" value="F:structural molecule activity"/>
    <property type="evidence" value="ECO:0007669"/>
    <property type="project" value="TreeGrafter"/>
</dbReference>
<dbReference type="Pfam" id="PF05871">
    <property type="entry name" value="ESCRT-II"/>
    <property type="match status" value="1"/>
</dbReference>
<evidence type="ECO:0000256" key="3">
    <source>
        <dbReference type="ARBA" id="ARBA00017934"/>
    </source>
</evidence>
<dbReference type="InterPro" id="IPR036390">
    <property type="entry name" value="WH_DNA-bd_sf"/>
</dbReference>
<sequence length="172" mass="19815">MAEFAWPWEFSFPPFFTVQPNLTTRKKQLDAWTSLVCDYCQHHKLVMLNIQDAHSSELFNNKAISRKLSADGVLTVAEYMVETGKALWMDAQQTLVVLWRSKEEWAKLIYDFAVNAGMTNTVCTLFELVQGEDTMQEEFYGINIEVLKIFLKILEDQGLAEIIGDDEGVKFF</sequence>
<dbReference type="OrthoDB" id="245150at2759"/>
<name>A0A7M7JIL0_VARDE</name>
<evidence type="ECO:0000256" key="1">
    <source>
        <dbReference type="ARBA" id="ARBA00004496"/>
    </source>
</evidence>
<dbReference type="Proteomes" id="UP000594260">
    <property type="component" value="Unplaced"/>
</dbReference>
<dbReference type="GO" id="GO:0042803">
    <property type="term" value="F:protein homodimerization activity"/>
    <property type="evidence" value="ECO:0007669"/>
    <property type="project" value="TreeGrafter"/>
</dbReference>
<dbReference type="OMA" id="TRCLIMW"/>
<dbReference type="SUPFAM" id="SSF46785">
    <property type="entry name" value="Winged helix' DNA-binding domain"/>
    <property type="match status" value="2"/>
</dbReference>
<protein>
    <recommendedName>
        <fullName evidence="3">Vacuolar protein-sorting-associated protein 25</fullName>
    </recommendedName>
    <alternativeName>
        <fullName evidence="7">ESCRT-II complex subunit VPS25</fullName>
    </alternativeName>
</protein>
<reference evidence="8" key="1">
    <citation type="submission" date="2021-01" db="UniProtKB">
        <authorList>
            <consortium name="EnsemblMetazoa"/>
        </authorList>
    </citation>
    <scope>IDENTIFICATION</scope>
</reference>
<evidence type="ECO:0000256" key="4">
    <source>
        <dbReference type="ARBA" id="ARBA00022448"/>
    </source>
</evidence>
<dbReference type="GO" id="GO:0000814">
    <property type="term" value="C:ESCRT II complex"/>
    <property type="evidence" value="ECO:0007669"/>
    <property type="project" value="InterPro"/>
</dbReference>
<keyword evidence="9" id="KW-1185">Reference proteome</keyword>
<dbReference type="InParanoid" id="A0A7M7JIL0"/>
<evidence type="ECO:0000256" key="2">
    <source>
        <dbReference type="ARBA" id="ARBA00009674"/>
    </source>
</evidence>
<dbReference type="InterPro" id="IPR036388">
    <property type="entry name" value="WH-like_DNA-bd_sf"/>
</dbReference>
<evidence type="ECO:0000256" key="5">
    <source>
        <dbReference type="ARBA" id="ARBA00022490"/>
    </source>
</evidence>
<dbReference type="PANTHER" id="PTHR13149:SF0">
    <property type="entry name" value="VACUOLAR PROTEIN-SORTING-ASSOCIATED PROTEIN 25"/>
    <property type="match status" value="1"/>
</dbReference>
<evidence type="ECO:0000313" key="9">
    <source>
        <dbReference type="Proteomes" id="UP000594260"/>
    </source>
</evidence>
<dbReference type="InterPro" id="IPR008570">
    <property type="entry name" value="ESCRT-II_cplx_Vps25-sub"/>
</dbReference>
<organism evidence="8 9">
    <name type="scientific">Varroa destructor</name>
    <name type="common">Honeybee mite</name>
    <dbReference type="NCBI Taxonomy" id="109461"/>
    <lineage>
        <taxon>Eukaryota</taxon>
        <taxon>Metazoa</taxon>
        <taxon>Ecdysozoa</taxon>
        <taxon>Arthropoda</taxon>
        <taxon>Chelicerata</taxon>
        <taxon>Arachnida</taxon>
        <taxon>Acari</taxon>
        <taxon>Parasitiformes</taxon>
        <taxon>Mesostigmata</taxon>
        <taxon>Gamasina</taxon>
        <taxon>Dermanyssoidea</taxon>
        <taxon>Varroidae</taxon>
        <taxon>Varroa</taxon>
    </lineage>
</organism>
<comment type="subcellular location">
    <subcellularLocation>
        <location evidence="1">Cytoplasm</location>
    </subcellularLocation>
</comment>
<evidence type="ECO:0000256" key="6">
    <source>
        <dbReference type="ARBA" id="ARBA00022927"/>
    </source>
</evidence>
<evidence type="ECO:0000313" key="8">
    <source>
        <dbReference type="EnsemblMetazoa" id="XP_022652699"/>
    </source>
</evidence>
<proteinExistence type="inferred from homology"/>
<dbReference type="GeneID" id="111246789"/>
<dbReference type="AlphaFoldDB" id="A0A7M7JIL0"/>
<dbReference type="RefSeq" id="XP_022652699.1">
    <property type="nucleotide sequence ID" value="XM_022796964.1"/>
</dbReference>
<dbReference type="InterPro" id="IPR014041">
    <property type="entry name" value="ESCRT-II_cplx_Vps25-sub_N"/>
</dbReference>
<dbReference type="GO" id="GO:0043328">
    <property type="term" value="P:protein transport to vacuole involved in ubiquitin-dependent protein catabolic process via the multivesicular body sorting pathway"/>
    <property type="evidence" value="ECO:0007669"/>
    <property type="project" value="TreeGrafter"/>
</dbReference>
<keyword evidence="5" id="KW-0963">Cytoplasm</keyword>
<dbReference type="EnsemblMetazoa" id="XM_022796964">
    <property type="protein sequence ID" value="XP_022652699"/>
    <property type="gene ID" value="LOC111246789"/>
</dbReference>
<dbReference type="CTD" id="84313"/>
<accession>A0A7M7JIL0</accession>
<dbReference type="KEGG" id="vde:111246789"/>